<dbReference type="AlphaFoldDB" id="A0AAV2MG65"/>
<evidence type="ECO:0000256" key="1">
    <source>
        <dbReference type="SAM" id="MobiDB-lite"/>
    </source>
</evidence>
<keyword evidence="3" id="KW-1185">Reference proteome</keyword>
<feature type="region of interest" description="Disordered" evidence="1">
    <location>
        <begin position="74"/>
        <end position="96"/>
    </location>
</feature>
<dbReference type="Proteomes" id="UP001497482">
    <property type="component" value="Chromosome 7"/>
</dbReference>
<protein>
    <submittedName>
        <fullName evidence="2">Uncharacterized protein</fullName>
    </submittedName>
</protein>
<evidence type="ECO:0000313" key="3">
    <source>
        <dbReference type="Proteomes" id="UP001497482"/>
    </source>
</evidence>
<evidence type="ECO:0000313" key="2">
    <source>
        <dbReference type="EMBL" id="CAL1612341.1"/>
    </source>
</evidence>
<proteinExistence type="predicted"/>
<organism evidence="2 3">
    <name type="scientific">Knipowitschia caucasica</name>
    <name type="common">Caucasian dwarf goby</name>
    <name type="synonym">Pomatoschistus caucasicus</name>
    <dbReference type="NCBI Taxonomy" id="637954"/>
    <lineage>
        <taxon>Eukaryota</taxon>
        <taxon>Metazoa</taxon>
        <taxon>Chordata</taxon>
        <taxon>Craniata</taxon>
        <taxon>Vertebrata</taxon>
        <taxon>Euteleostomi</taxon>
        <taxon>Actinopterygii</taxon>
        <taxon>Neopterygii</taxon>
        <taxon>Teleostei</taxon>
        <taxon>Neoteleostei</taxon>
        <taxon>Acanthomorphata</taxon>
        <taxon>Gobiaria</taxon>
        <taxon>Gobiiformes</taxon>
        <taxon>Gobioidei</taxon>
        <taxon>Gobiidae</taxon>
        <taxon>Gobiinae</taxon>
        <taxon>Knipowitschia</taxon>
    </lineage>
</organism>
<name>A0AAV2MG65_KNICA</name>
<accession>A0AAV2MG65</accession>
<dbReference type="EMBL" id="OZ035829">
    <property type="protein sequence ID" value="CAL1612341.1"/>
    <property type="molecule type" value="Genomic_DNA"/>
</dbReference>
<sequence length="96" mass="10355">MTTVSVVLRLLQGAGLRIASRPFIGQQPRTLTQEHVWKGRTILPSLTVPAAEALYEGNNLEDFGQCAEQLLYSAEERGGGGGSVPPFDKSTRQSTP</sequence>
<gene>
    <name evidence="2" type="ORF">KC01_LOCUS38666</name>
</gene>
<reference evidence="2 3" key="1">
    <citation type="submission" date="2024-04" db="EMBL/GenBank/DDBJ databases">
        <authorList>
            <person name="Waldvogel A.-M."/>
            <person name="Schoenle A."/>
        </authorList>
    </citation>
    <scope>NUCLEOTIDE SEQUENCE [LARGE SCALE GENOMIC DNA]</scope>
</reference>